<dbReference type="HAMAP" id="MF_00171">
    <property type="entry name" value="TruA"/>
    <property type="match status" value="1"/>
</dbReference>
<accession>A0A975TQZ9</accession>
<feature type="domain" description="Pseudouridine synthase I TruA alpha/beta" evidence="8">
    <location>
        <begin position="145"/>
        <end position="250"/>
    </location>
</feature>
<dbReference type="InterPro" id="IPR001406">
    <property type="entry name" value="PsdUridine_synth_TruA"/>
</dbReference>
<evidence type="ECO:0000256" key="2">
    <source>
        <dbReference type="ARBA" id="ARBA00022694"/>
    </source>
</evidence>
<dbReference type="Gene3D" id="3.30.70.660">
    <property type="entry name" value="Pseudouridine synthase I, catalytic domain, C-terminal subdomain"/>
    <property type="match status" value="1"/>
</dbReference>
<comment type="caution">
    <text evidence="4">Lacks conserved residue(s) required for the propagation of feature annotation.</text>
</comment>
<dbReference type="SUPFAM" id="SSF55120">
    <property type="entry name" value="Pseudouridine synthase"/>
    <property type="match status" value="1"/>
</dbReference>
<dbReference type="GO" id="GO:0003723">
    <property type="term" value="F:RNA binding"/>
    <property type="evidence" value="ECO:0007669"/>
    <property type="project" value="InterPro"/>
</dbReference>
<comment type="subunit">
    <text evidence="4">Homodimer.</text>
</comment>
<feature type="binding site" evidence="4 6">
    <location>
        <position position="111"/>
    </location>
    <ligand>
        <name>substrate</name>
    </ligand>
</feature>
<evidence type="ECO:0000256" key="5">
    <source>
        <dbReference type="PIRSR" id="PIRSR001430-1"/>
    </source>
</evidence>
<dbReference type="EMBL" id="CP078073">
    <property type="protein sequence ID" value="QXL85992.1"/>
    <property type="molecule type" value="Genomic_DNA"/>
</dbReference>
<comment type="catalytic activity">
    <reaction evidence="4 7">
        <text>uridine(38/39/40) in tRNA = pseudouridine(38/39/40) in tRNA</text>
        <dbReference type="Rhea" id="RHEA:22376"/>
        <dbReference type="Rhea" id="RHEA-COMP:10085"/>
        <dbReference type="Rhea" id="RHEA-COMP:10087"/>
        <dbReference type="ChEBI" id="CHEBI:65314"/>
        <dbReference type="ChEBI" id="CHEBI:65315"/>
        <dbReference type="EC" id="5.4.99.12"/>
    </reaction>
</comment>
<dbReference type="CDD" id="cd02570">
    <property type="entry name" value="PseudoU_synth_EcTruA"/>
    <property type="match status" value="1"/>
</dbReference>
<dbReference type="Gene3D" id="3.30.70.580">
    <property type="entry name" value="Pseudouridine synthase I, catalytic domain, N-terminal subdomain"/>
    <property type="match status" value="1"/>
</dbReference>
<dbReference type="AlphaFoldDB" id="A0A975TQZ9"/>
<dbReference type="Proteomes" id="UP000693972">
    <property type="component" value="Unassembled WGS sequence"/>
</dbReference>
<protein>
    <recommendedName>
        <fullName evidence="4">tRNA pseudouridine synthase A</fullName>
        <ecNumber evidence="4">5.4.99.12</ecNumber>
    </recommendedName>
    <alternativeName>
        <fullName evidence="4">tRNA pseudouridine(38-40) synthase</fullName>
    </alternativeName>
    <alternativeName>
        <fullName evidence="4">tRNA pseudouridylate synthase I</fullName>
    </alternativeName>
    <alternativeName>
        <fullName evidence="4">tRNA-uridine isomerase I</fullName>
    </alternativeName>
</protein>
<feature type="active site" description="Nucleophile" evidence="4 5">
    <location>
        <position position="52"/>
    </location>
</feature>
<dbReference type="NCBIfam" id="TIGR00071">
    <property type="entry name" value="hisT_truA"/>
    <property type="match status" value="1"/>
</dbReference>
<evidence type="ECO:0000256" key="3">
    <source>
        <dbReference type="ARBA" id="ARBA00023235"/>
    </source>
</evidence>
<gene>
    <name evidence="4 9" type="primary">truA</name>
    <name evidence="9" type="ORF">KUL25_10835</name>
</gene>
<keyword evidence="3 4" id="KW-0413">Isomerase</keyword>
<evidence type="ECO:0000256" key="1">
    <source>
        <dbReference type="ARBA" id="ARBA00009375"/>
    </source>
</evidence>
<evidence type="ECO:0000313" key="9">
    <source>
        <dbReference type="EMBL" id="QXL85992.1"/>
    </source>
</evidence>
<dbReference type="RefSeq" id="WP_257892959.1">
    <property type="nucleotide sequence ID" value="NZ_JAIMBW010000001.1"/>
</dbReference>
<dbReference type="InterPro" id="IPR020097">
    <property type="entry name" value="PsdUridine_synth_TruA_a/b_dom"/>
</dbReference>
<name>A0A975TQZ9_9RHOB</name>
<dbReference type="EMBL" id="JAIMBW010000001">
    <property type="protein sequence ID" value="MBY4893260.1"/>
    <property type="molecule type" value="Genomic_DNA"/>
</dbReference>
<dbReference type="PIRSF" id="PIRSF001430">
    <property type="entry name" value="tRNA_psdUrid_synth"/>
    <property type="match status" value="1"/>
</dbReference>
<dbReference type="InterPro" id="IPR020094">
    <property type="entry name" value="TruA/RsuA/RluB/E/F_N"/>
</dbReference>
<dbReference type="PANTHER" id="PTHR11142">
    <property type="entry name" value="PSEUDOURIDYLATE SYNTHASE"/>
    <property type="match status" value="1"/>
</dbReference>
<evidence type="ECO:0000256" key="4">
    <source>
        <dbReference type="HAMAP-Rule" id="MF_00171"/>
    </source>
</evidence>
<proteinExistence type="inferred from homology"/>
<reference evidence="9 10" key="1">
    <citation type="submission" date="2021-07" db="EMBL/GenBank/DDBJ databases">
        <title>Karlodiniumbacter phycospheric gen. nov., sp. nov., a phycosphere bacterium isolated from karlodinium veneficum.</title>
        <authorList>
            <person name="Peng Y."/>
            <person name="Jiang L."/>
            <person name="Lee J."/>
        </authorList>
    </citation>
    <scope>NUCLEOTIDE SEQUENCE</scope>
    <source>
        <strain evidence="9 10">N5</strain>
    </source>
</reference>
<dbReference type="GO" id="GO:0031119">
    <property type="term" value="P:tRNA pseudouridine synthesis"/>
    <property type="evidence" value="ECO:0007669"/>
    <property type="project" value="UniProtKB-UniRule"/>
</dbReference>
<dbReference type="FunFam" id="3.30.70.580:FF:000001">
    <property type="entry name" value="tRNA pseudouridine synthase A"/>
    <property type="match status" value="1"/>
</dbReference>
<dbReference type="Pfam" id="PF01416">
    <property type="entry name" value="PseudoU_synth_1"/>
    <property type="match status" value="2"/>
</dbReference>
<evidence type="ECO:0000256" key="6">
    <source>
        <dbReference type="PIRSR" id="PIRSR001430-2"/>
    </source>
</evidence>
<dbReference type="PANTHER" id="PTHR11142:SF0">
    <property type="entry name" value="TRNA PSEUDOURIDINE SYNTHASE-LIKE 1"/>
    <property type="match status" value="1"/>
</dbReference>
<comment type="similarity">
    <text evidence="1 4 7">Belongs to the tRNA pseudouridine synthase TruA family.</text>
</comment>
<feature type="domain" description="Pseudouridine synthase I TruA alpha/beta" evidence="8">
    <location>
        <begin position="9"/>
        <end position="105"/>
    </location>
</feature>
<keyword evidence="10" id="KW-1185">Reference proteome</keyword>
<dbReference type="GO" id="GO:0160147">
    <property type="term" value="F:tRNA pseudouridine(38-40) synthase activity"/>
    <property type="evidence" value="ECO:0007669"/>
    <property type="project" value="UniProtKB-EC"/>
</dbReference>
<dbReference type="InterPro" id="IPR020095">
    <property type="entry name" value="PsdUridine_synth_TruA_C"/>
</dbReference>
<dbReference type="InterPro" id="IPR020103">
    <property type="entry name" value="PsdUridine_synth_cat_dom_sf"/>
</dbReference>
<keyword evidence="2 4" id="KW-0819">tRNA processing</keyword>
<dbReference type="EC" id="5.4.99.12" evidence="4"/>
<organism evidence="9">
    <name type="scientific">Gymnodinialimonas phycosphaerae</name>
    <dbReference type="NCBI Taxonomy" id="2841589"/>
    <lineage>
        <taxon>Bacteria</taxon>
        <taxon>Pseudomonadati</taxon>
        <taxon>Pseudomonadota</taxon>
        <taxon>Alphaproteobacteria</taxon>
        <taxon>Rhodobacterales</taxon>
        <taxon>Paracoccaceae</taxon>
        <taxon>Gymnodinialimonas</taxon>
    </lineage>
</organism>
<sequence>MPRYAFKIEYDGRPFKGWQRQTDLPSVQGTVEAALAKLQSDVPGIAAAGRTDTGVHALGQVVHADLRREWEPFRLAEALNYHLKPAPVAITACAQVTEAFHARFEATWRSYTYRIICRRAPLVHERGFAWGLRGGLDVAAMAEGARHLLGKHDFTTFRATHCQANSPVKTLDEIWVEAVPLSAGQEVRFHLKARSFLHNQVRSIVGSLEHVGSGAWAPDDMRRALEACDRAECGTVAPPEGLYMTGVGYPMDPFTDGWRDR</sequence>
<evidence type="ECO:0000313" key="10">
    <source>
        <dbReference type="Proteomes" id="UP000693972"/>
    </source>
</evidence>
<comment type="function">
    <text evidence="4">Formation of pseudouridine at positions 38, 39 and 40 in the anticodon stem and loop of transfer RNAs.</text>
</comment>
<evidence type="ECO:0000259" key="8">
    <source>
        <dbReference type="Pfam" id="PF01416"/>
    </source>
</evidence>
<evidence type="ECO:0000256" key="7">
    <source>
        <dbReference type="RuleBase" id="RU003792"/>
    </source>
</evidence>